<keyword evidence="2" id="KW-1185">Reference proteome</keyword>
<reference evidence="1 2" key="1">
    <citation type="submission" date="2019-07" db="EMBL/GenBank/DDBJ databases">
        <title>Whole genome shotgun sequence of Brevifollis gellanilyticus NBRC 108608.</title>
        <authorList>
            <person name="Hosoyama A."/>
            <person name="Uohara A."/>
            <person name="Ohji S."/>
            <person name="Ichikawa N."/>
        </authorList>
    </citation>
    <scope>NUCLEOTIDE SEQUENCE [LARGE SCALE GENOMIC DNA]</scope>
    <source>
        <strain evidence="1 2">NBRC 108608</strain>
    </source>
</reference>
<protein>
    <submittedName>
        <fullName evidence="1">Uncharacterized protein</fullName>
    </submittedName>
</protein>
<sequence length="150" mass="16164">MTSCGGIEKNLSVVRDTDKGFELAGVWTSSGHPKPKVVQSAKIALQDFGAEAVTVAARKQRTLSKVILEQAEPRYILGQGLCIIQMRGIALYGTGYEGTVEDHALLGAKALEEQKIKNSGWWAAQVGVRPPSASEQEVEKSIRVKASLLD</sequence>
<evidence type="ECO:0000313" key="1">
    <source>
        <dbReference type="EMBL" id="GEP43073.1"/>
    </source>
</evidence>
<dbReference type="AlphaFoldDB" id="A0A512M8Q2"/>
<comment type="caution">
    <text evidence="1">The sequence shown here is derived from an EMBL/GenBank/DDBJ whole genome shotgun (WGS) entry which is preliminary data.</text>
</comment>
<accession>A0A512M8Q2</accession>
<dbReference type="EMBL" id="BKAG01000014">
    <property type="protein sequence ID" value="GEP43073.1"/>
    <property type="molecule type" value="Genomic_DNA"/>
</dbReference>
<dbReference type="Proteomes" id="UP000321577">
    <property type="component" value="Unassembled WGS sequence"/>
</dbReference>
<organism evidence="1 2">
    <name type="scientific">Brevifollis gellanilyticus</name>
    <dbReference type="NCBI Taxonomy" id="748831"/>
    <lineage>
        <taxon>Bacteria</taxon>
        <taxon>Pseudomonadati</taxon>
        <taxon>Verrucomicrobiota</taxon>
        <taxon>Verrucomicrobiia</taxon>
        <taxon>Verrucomicrobiales</taxon>
        <taxon>Verrucomicrobiaceae</taxon>
    </lineage>
</organism>
<evidence type="ECO:0000313" key="2">
    <source>
        <dbReference type="Proteomes" id="UP000321577"/>
    </source>
</evidence>
<gene>
    <name evidence="1" type="ORF">BGE01nite_23640</name>
</gene>
<proteinExistence type="predicted"/>
<name>A0A512M8Q2_9BACT</name>